<dbReference type="RefSeq" id="WP_143871035.1">
    <property type="nucleotide sequence ID" value="NZ_CP041660.1"/>
</dbReference>
<proteinExistence type="inferred from homology"/>
<organism evidence="2 3">
    <name type="scientific">Catenovulum sediminis</name>
    <dbReference type="NCBI Taxonomy" id="1740262"/>
    <lineage>
        <taxon>Bacteria</taxon>
        <taxon>Pseudomonadati</taxon>
        <taxon>Pseudomonadota</taxon>
        <taxon>Gammaproteobacteria</taxon>
        <taxon>Alteromonadales</taxon>
        <taxon>Alteromonadaceae</taxon>
        <taxon>Catenovulum</taxon>
    </lineage>
</organism>
<dbReference type="Proteomes" id="UP001467690">
    <property type="component" value="Unassembled WGS sequence"/>
</dbReference>
<dbReference type="InterPro" id="IPR036685">
    <property type="entry name" value="YehU-like_sf"/>
</dbReference>
<accession>A0ABV1RG00</accession>
<keyword evidence="3" id="KW-1185">Reference proteome</keyword>
<reference evidence="2 3" key="1">
    <citation type="submission" date="2024-06" db="EMBL/GenBank/DDBJ databases">
        <authorList>
            <person name="Chen R.Y."/>
        </authorList>
    </citation>
    <scope>NUCLEOTIDE SEQUENCE [LARGE SCALE GENOMIC DNA]</scope>
    <source>
        <strain evidence="2 3">D2</strain>
    </source>
</reference>
<comment type="caution">
    <text evidence="2">The sequence shown here is derived from an EMBL/GenBank/DDBJ whole genome shotgun (WGS) entry which is preliminary data.</text>
</comment>
<comment type="similarity">
    <text evidence="1">Belongs to the UPF0270 family.</text>
</comment>
<name>A0ABV1RG00_9ALTE</name>
<gene>
    <name evidence="2" type="ORF">ABS311_07350</name>
</gene>
<dbReference type="Pfam" id="PF06794">
    <property type="entry name" value="UPF0270"/>
    <property type="match status" value="1"/>
</dbReference>
<evidence type="ECO:0000313" key="3">
    <source>
        <dbReference type="Proteomes" id="UP001467690"/>
    </source>
</evidence>
<dbReference type="SUPFAM" id="SSF118001">
    <property type="entry name" value="YehU-like"/>
    <property type="match status" value="1"/>
</dbReference>
<dbReference type="EMBL" id="JBELOE010000143">
    <property type="protein sequence ID" value="MER2491696.1"/>
    <property type="molecule type" value="Genomic_DNA"/>
</dbReference>
<evidence type="ECO:0000256" key="1">
    <source>
        <dbReference type="ARBA" id="ARBA00006450"/>
    </source>
</evidence>
<dbReference type="Gene3D" id="1.10.10.610">
    <property type="entry name" value="YehU-like"/>
    <property type="match status" value="1"/>
</dbReference>
<dbReference type="InterPro" id="IPR010648">
    <property type="entry name" value="UPF0270"/>
</dbReference>
<sequence>MLVDVKLIPDDQLDNLIKEFLLQMGSFDDGFEYQAEYVQKVKQQLFKKELLVSYSEQDESIGIVSADSIAVKPQEMWPD</sequence>
<evidence type="ECO:0000313" key="2">
    <source>
        <dbReference type="EMBL" id="MER2491696.1"/>
    </source>
</evidence>
<protein>
    <submittedName>
        <fullName evidence="2">YheU family protein</fullName>
    </submittedName>
</protein>